<sequence>MHILKCCKNGWRNYYDHLGTTKYVSPFGECKLLKEAGPCKRLAGTDPGKDLPPLCLQKYRMLAKKGEGTFSEVLKAQCIRTSKYVAIKCMKNNFESIEQVTSLREIQALQRLSPHANVIKLLEVLYDQPTGRLALVFELMDMNIYELIRGRRNYVAEDRIKGFMYQLMKAMDHMHRNGIFHRDIKPENILIMEDTLKLADFGSCRGVYSKQPYTEYISTRWYRAPECLLTDGYYNYKMDMWGVGCVFFEIISLFPLFPGNNELDQIQKIHKILGTPPAQLLEKMKRRSQHADFKFPQQDGTGIGRLIPHASPACVELLNRLLAYNPDDRLSARQALRHIYFKELREKDKLQQAFLNANRSNSLKPSPRSSPRLTTQDLGQNKQRGNDLLRPSVTEKNSCFTNISANSTPQSITSLSQLPVINGNGKVKEDDKDTMVHDGAYTPASHVGDVQSPATLTSVGSAVSVFMAPDAGTTERNSDEMGVDFAPALPPIRNSYNQSVLSPKIPASHAPSVQRPLPPRLHTPKAQSLKGVKVMKGTKSHRTLPELSPKSTMSAYKPGEPPPYKKRANNSKGKEAIYQQQRREDRESKLIKGKNMDAQAFAAPGISFPHCTTSSGYFGSGGRPVPPDHKYQKTLIY</sequence>
<dbReference type="InterPro" id="IPR050117">
    <property type="entry name" value="MAPK"/>
</dbReference>
<dbReference type="Gramene" id="Mp2g09380.1">
    <property type="protein sequence ID" value="Mp2g09380.1.cds"/>
    <property type="gene ID" value="Mp2g09380"/>
</dbReference>
<dbReference type="InterPro" id="IPR000719">
    <property type="entry name" value="Prot_kinase_dom"/>
</dbReference>
<protein>
    <recommendedName>
        <fullName evidence="4">Protein kinase domain-containing protein</fullName>
    </recommendedName>
</protein>
<dbReference type="AlphaFoldDB" id="A0A2R6W453"/>
<dbReference type="GO" id="GO:0035556">
    <property type="term" value="P:intracellular signal transduction"/>
    <property type="evidence" value="ECO:0000318"/>
    <property type="project" value="GO_Central"/>
</dbReference>
<dbReference type="InterPro" id="IPR008271">
    <property type="entry name" value="Ser/Thr_kinase_AS"/>
</dbReference>
<dbReference type="PROSITE" id="PS50011">
    <property type="entry name" value="PROTEIN_KINASE_DOM"/>
    <property type="match status" value="1"/>
</dbReference>
<evidence type="ECO:0000259" key="4">
    <source>
        <dbReference type="PROSITE" id="PS50011"/>
    </source>
</evidence>
<dbReference type="OrthoDB" id="2158884at2759"/>
<dbReference type="Pfam" id="PF00069">
    <property type="entry name" value="Pkinase"/>
    <property type="match status" value="1"/>
</dbReference>
<dbReference type="GO" id="GO:0004674">
    <property type="term" value="F:protein serine/threonine kinase activity"/>
    <property type="evidence" value="ECO:0000318"/>
    <property type="project" value="GO_Central"/>
</dbReference>
<dbReference type="PANTHER" id="PTHR24055">
    <property type="entry name" value="MITOGEN-ACTIVATED PROTEIN KINASE"/>
    <property type="match status" value="1"/>
</dbReference>
<dbReference type="CDD" id="cd07831">
    <property type="entry name" value="STKc_MOK"/>
    <property type="match status" value="1"/>
</dbReference>
<evidence type="ECO:0000256" key="1">
    <source>
        <dbReference type="ARBA" id="ARBA00022741"/>
    </source>
</evidence>
<proteinExistence type="predicted"/>
<dbReference type="Gene3D" id="3.30.200.20">
    <property type="entry name" value="Phosphorylase Kinase, domain 1"/>
    <property type="match status" value="1"/>
</dbReference>
<feature type="compositionally biased region" description="Low complexity" evidence="3">
    <location>
        <begin position="358"/>
        <end position="373"/>
    </location>
</feature>
<dbReference type="PROSITE" id="PS00108">
    <property type="entry name" value="PROTEIN_KINASE_ST"/>
    <property type="match status" value="1"/>
</dbReference>
<evidence type="ECO:0000256" key="2">
    <source>
        <dbReference type="ARBA" id="ARBA00022840"/>
    </source>
</evidence>
<name>A0A2R6W453_MARPO</name>
<gene>
    <name evidence="5" type="ORF">MARPO_0158s0009</name>
</gene>
<feature type="region of interest" description="Disordered" evidence="3">
    <location>
        <begin position="535"/>
        <end position="586"/>
    </location>
</feature>
<accession>A0A2R6W453</accession>
<dbReference type="GO" id="GO:0005634">
    <property type="term" value="C:nucleus"/>
    <property type="evidence" value="ECO:0000318"/>
    <property type="project" value="GO_Central"/>
</dbReference>
<dbReference type="FunFam" id="1.10.510.10:FF:000773">
    <property type="entry name" value="MOK protein kinase"/>
    <property type="match status" value="1"/>
</dbReference>
<dbReference type="SUPFAM" id="SSF56112">
    <property type="entry name" value="Protein kinase-like (PK-like)"/>
    <property type="match status" value="1"/>
</dbReference>
<evidence type="ECO:0000313" key="6">
    <source>
        <dbReference type="Proteomes" id="UP000244005"/>
    </source>
</evidence>
<evidence type="ECO:0000256" key="3">
    <source>
        <dbReference type="SAM" id="MobiDB-lite"/>
    </source>
</evidence>
<evidence type="ECO:0000313" key="5">
    <source>
        <dbReference type="EMBL" id="PTQ28629.1"/>
    </source>
</evidence>
<feature type="region of interest" description="Disordered" evidence="3">
    <location>
        <begin position="357"/>
        <end position="392"/>
    </location>
</feature>
<keyword evidence="2" id="KW-0067">ATP-binding</keyword>
<feature type="domain" description="Protein kinase" evidence="4">
    <location>
        <begin position="59"/>
        <end position="341"/>
    </location>
</feature>
<keyword evidence="6" id="KW-1185">Reference proteome</keyword>
<dbReference type="Gene3D" id="1.10.510.10">
    <property type="entry name" value="Transferase(Phosphotransferase) domain 1"/>
    <property type="match status" value="1"/>
</dbReference>
<dbReference type="InterPro" id="IPR011009">
    <property type="entry name" value="Kinase-like_dom_sf"/>
</dbReference>
<dbReference type="FunFam" id="3.30.200.20:FF:000271">
    <property type="entry name" value="MAPK/MAK/MRK overlapping kinase"/>
    <property type="match status" value="1"/>
</dbReference>
<feature type="compositionally biased region" description="Polar residues" evidence="3">
    <location>
        <begin position="374"/>
        <end position="383"/>
    </location>
</feature>
<dbReference type="EMBL" id="KZ772828">
    <property type="protein sequence ID" value="PTQ28629.1"/>
    <property type="molecule type" value="Genomic_DNA"/>
</dbReference>
<reference evidence="6" key="1">
    <citation type="journal article" date="2017" name="Cell">
        <title>Insights into land plant evolution garnered from the Marchantia polymorpha genome.</title>
        <authorList>
            <person name="Bowman J.L."/>
            <person name="Kohchi T."/>
            <person name="Yamato K.T."/>
            <person name="Jenkins J."/>
            <person name="Shu S."/>
            <person name="Ishizaki K."/>
            <person name="Yamaoka S."/>
            <person name="Nishihama R."/>
            <person name="Nakamura Y."/>
            <person name="Berger F."/>
            <person name="Adam C."/>
            <person name="Aki S.S."/>
            <person name="Althoff F."/>
            <person name="Araki T."/>
            <person name="Arteaga-Vazquez M.A."/>
            <person name="Balasubrmanian S."/>
            <person name="Barry K."/>
            <person name="Bauer D."/>
            <person name="Boehm C.R."/>
            <person name="Briginshaw L."/>
            <person name="Caballero-Perez J."/>
            <person name="Catarino B."/>
            <person name="Chen F."/>
            <person name="Chiyoda S."/>
            <person name="Chovatia M."/>
            <person name="Davies K.M."/>
            <person name="Delmans M."/>
            <person name="Demura T."/>
            <person name="Dierschke T."/>
            <person name="Dolan L."/>
            <person name="Dorantes-Acosta A.E."/>
            <person name="Eklund D.M."/>
            <person name="Florent S.N."/>
            <person name="Flores-Sandoval E."/>
            <person name="Fujiyama A."/>
            <person name="Fukuzawa H."/>
            <person name="Galik B."/>
            <person name="Grimanelli D."/>
            <person name="Grimwood J."/>
            <person name="Grossniklaus U."/>
            <person name="Hamada T."/>
            <person name="Haseloff J."/>
            <person name="Hetherington A.J."/>
            <person name="Higo A."/>
            <person name="Hirakawa Y."/>
            <person name="Hundley H.N."/>
            <person name="Ikeda Y."/>
            <person name="Inoue K."/>
            <person name="Inoue S.I."/>
            <person name="Ishida S."/>
            <person name="Jia Q."/>
            <person name="Kakita M."/>
            <person name="Kanazawa T."/>
            <person name="Kawai Y."/>
            <person name="Kawashima T."/>
            <person name="Kennedy M."/>
            <person name="Kinose K."/>
            <person name="Kinoshita T."/>
            <person name="Kohara Y."/>
            <person name="Koide E."/>
            <person name="Komatsu K."/>
            <person name="Kopischke S."/>
            <person name="Kubo M."/>
            <person name="Kyozuka J."/>
            <person name="Lagercrantz U."/>
            <person name="Lin S.S."/>
            <person name="Lindquist E."/>
            <person name="Lipzen A.M."/>
            <person name="Lu C.W."/>
            <person name="De Luna E."/>
            <person name="Martienssen R.A."/>
            <person name="Minamino N."/>
            <person name="Mizutani M."/>
            <person name="Mizutani M."/>
            <person name="Mochizuki N."/>
            <person name="Monte I."/>
            <person name="Mosher R."/>
            <person name="Nagasaki H."/>
            <person name="Nakagami H."/>
            <person name="Naramoto S."/>
            <person name="Nishitani K."/>
            <person name="Ohtani M."/>
            <person name="Okamoto T."/>
            <person name="Okumura M."/>
            <person name="Phillips J."/>
            <person name="Pollak B."/>
            <person name="Reinders A."/>
            <person name="Rovekamp M."/>
            <person name="Sano R."/>
            <person name="Sawa S."/>
            <person name="Schmid M.W."/>
            <person name="Shirakawa M."/>
            <person name="Solano R."/>
            <person name="Spunde A."/>
            <person name="Suetsugu N."/>
            <person name="Sugano S."/>
            <person name="Sugiyama A."/>
            <person name="Sun R."/>
            <person name="Suzuki Y."/>
            <person name="Takenaka M."/>
            <person name="Takezawa D."/>
            <person name="Tomogane H."/>
            <person name="Tsuzuki M."/>
            <person name="Ueda T."/>
            <person name="Umeda M."/>
            <person name="Ward J.M."/>
            <person name="Watanabe Y."/>
            <person name="Yazaki K."/>
            <person name="Yokoyama R."/>
            <person name="Yoshitake Y."/>
            <person name="Yotsui I."/>
            <person name="Zachgo S."/>
            <person name="Schmutz J."/>
        </authorList>
    </citation>
    <scope>NUCLEOTIDE SEQUENCE [LARGE SCALE GENOMIC DNA]</scope>
    <source>
        <strain evidence="6">Tak-1</strain>
    </source>
</reference>
<dbReference type="Proteomes" id="UP000244005">
    <property type="component" value="Unassembled WGS sequence"/>
</dbReference>
<dbReference type="SMART" id="SM00220">
    <property type="entry name" value="S_TKc"/>
    <property type="match status" value="1"/>
</dbReference>
<keyword evidence="1" id="KW-0547">Nucleotide-binding</keyword>
<dbReference type="GO" id="GO:0005737">
    <property type="term" value="C:cytoplasm"/>
    <property type="evidence" value="ECO:0000318"/>
    <property type="project" value="GO_Central"/>
</dbReference>
<organism evidence="5 6">
    <name type="scientific">Marchantia polymorpha</name>
    <name type="common">Common liverwort</name>
    <name type="synonym">Marchantia aquatica</name>
    <dbReference type="NCBI Taxonomy" id="3197"/>
    <lineage>
        <taxon>Eukaryota</taxon>
        <taxon>Viridiplantae</taxon>
        <taxon>Streptophyta</taxon>
        <taxon>Embryophyta</taxon>
        <taxon>Marchantiophyta</taxon>
        <taxon>Marchantiopsida</taxon>
        <taxon>Marchantiidae</taxon>
        <taxon>Marchantiales</taxon>
        <taxon>Marchantiaceae</taxon>
        <taxon>Marchantia</taxon>
    </lineage>
</organism>
<dbReference type="GO" id="GO:0005524">
    <property type="term" value="F:ATP binding"/>
    <property type="evidence" value="ECO:0007669"/>
    <property type="project" value="UniProtKB-KW"/>
</dbReference>